<feature type="compositionally biased region" description="Polar residues" evidence="1">
    <location>
        <begin position="608"/>
        <end position="619"/>
    </location>
</feature>
<feature type="region of interest" description="Disordered" evidence="1">
    <location>
        <begin position="847"/>
        <end position="1245"/>
    </location>
</feature>
<evidence type="ECO:0000313" key="3">
    <source>
        <dbReference type="EMBL" id="KZO99433.1"/>
    </source>
</evidence>
<feature type="compositionally biased region" description="Low complexity" evidence="1">
    <location>
        <begin position="1033"/>
        <end position="1047"/>
    </location>
</feature>
<name>A0A167Q5H9_CALVF</name>
<feature type="compositionally biased region" description="Low complexity" evidence="1">
    <location>
        <begin position="589"/>
        <end position="605"/>
    </location>
</feature>
<feature type="compositionally biased region" description="Polar residues" evidence="1">
    <location>
        <begin position="947"/>
        <end position="957"/>
    </location>
</feature>
<dbReference type="InterPro" id="IPR011022">
    <property type="entry name" value="Arrestin_C-like"/>
</dbReference>
<dbReference type="OrthoDB" id="4001642at2759"/>
<feature type="compositionally biased region" description="Polar residues" evidence="1">
    <location>
        <begin position="876"/>
        <end position="888"/>
    </location>
</feature>
<dbReference type="GO" id="GO:0000935">
    <property type="term" value="C:division septum"/>
    <property type="evidence" value="ECO:0007669"/>
    <property type="project" value="TreeGrafter"/>
</dbReference>
<feature type="compositionally biased region" description="Polar residues" evidence="1">
    <location>
        <begin position="353"/>
        <end position="367"/>
    </location>
</feature>
<feature type="compositionally biased region" description="Pro residues" evidence="1">
    <location>
        <begin position="705"/>
        <end position="729"/>
    </location>
</feature>
<feature type="compositionally biased region" description="Low complexity" evidence="1">
    <location>
        <begin position="695"/>
        <end position="704"/>
    </location>
</feature>
<dbReference type="PANTHER" id="PTHR36419:SF1">
    <property type="entry name" value="RHO1 GEF LOCALIZING PROTEIN 1"/>
    <property type="match status" value="1"/>
</dbReference>
<dbReference type="EMBL" id="KV417272">
    <property type="protein sequence ID" value="KZO99433.1"/>
    <property type="molecule type" value="Genomic_DNA"/>
</dbReference>
<organism evidence="3 4">
    <name type="scientific">Calocera viscosa (strain TUFC12733)</name>
    <dbReference type="NCBI Taxonomy" id="1330018"/>
    <lineage>
        <taxon>Eukaryota</taxon>
        <taxon>Fungi</taxon>
        <taxon>Dikarya</taxon>
        <taxon>Basidiomycota</taxon>
        <taxon>Agaricomycotina</taxon>
        <taxon>Dacrymycetes</taxon>
        <taxon>Dacrymycetales</taxon>
        <taxon>Dacrymycetaceae</taxon>
        <taxon>Calocera</taxon>
    </lineage>
</organism>
<dbReference type="PANTHER" id="PTHR36419">
    <property type="entry name" value="ARRESTIN FAMILY PROTEIN 1"/>
    <property type="match status" value="1"/>
</dbReference>
<gene>
    <name evidence="3" type="ORF">CALVIDRAFT_553334</name>
</gene>
<dbReference type="AlphaFoldDB" id="A0A167Q5H9"/>
<feature type="compositionally biased region" description="Polar residues" evidence="1">
    <location>
        <begin position="1066"/>
        <end position="1094"/>
    </location>
</feature>
<dbReference type="GO" id="GO:0000917">
    <property type="term" value="P:division septum assembly"/>
    <property type="evidence" value="ECO:0007669"/>
    <property type="project" value="TreeGrafter"/>
</dbReference>
<dbReference type="STRING" id="1330018.A0A167Q5H9"/>
<feature type="compositionally biased region" description="Polar residues" evidence="1">
    <location>
        <begin position="1103"/>
        <end position="1129"/>
    </location>
</feature>
<feature type="region of interest" description="Disordered" evidence="1">
    <location>
        <begin position="336"/>
        <end position="570"/>
    </location>
</feature>
<feature type="compositionally biased region" description="Pro residues" evidence="1">
    <location>
        <begin position="1211"/>
        <end position="1228"/>
    </location>
</feature>
<accession>A0A167Q5H9</accession>
<dbReference type="Proteomes" id="UP000076738">
    <property type="component" value="Unassembled WGS sequence"/>
</dbReference>
<reference evidence="3 4" key="1">
    <citation type="journal article" date="2016" name="Mol. Biol. Evol.">
        <title>Comparative Genomics of Early-Diverging Mushroom-Forming Fungi Provides Insights into the Origins of Lignocellulose Decay Capabilities.</title>
        <authorList>
            <person name="Nagy L.G."/>
            <person name="Riley R."/>
            <person name="Tritt A."/>
            <person name="Adam C."/>
            <person name="Daum C."/>
            <person name="Floudas D."/>
            <person name="Sun H."/>
            <person name="Yadav J.S."/>
            <person name="Pangilinan J."/>
            <person name="Larsson K.H."/>
            <person name="Matsuura K."/>
            <person name="Barry K."/>
            <person name="Labutti K."/>
            <person name="Kuo R."/>
            <person name="Ohm R.A."/>
            <person name="Bhattacharya S.S."/>
            <person name="Shirouzu T."/>
            <person name="Yoshinaga Y."/>
            <person name="Martin F.M."/>
            <person name="Grigoriev I.V."/>
            <person name="Hibbett D.S."/>
        </authorList>
    </citation>
    <scope>NUCLEOTIDE SEQUENCE [LARGE SCALE GENOMIC DNA]</scope>
    <source>
        <strain evidence="3 4">TUFC12733</strain>
    </source>
</reference>
<feature type="compositionally biased region" description="Low complexity" evidence="1">
    <location>
        <begin position="642"/>
        <end position="666"/>
    </location>
</feature>
<feature type="compositionally biased region" description="Low complexity" evidence="1">
    <location>
        <begin position="480"/>
        <end position="494"/>
    </location>
</feature>
<feature type="compositionally biased region" description="Low complexity" evidence="1">
    <location>
        <begin position="548"/>
        <end position="566"/>
    </location>
</feature>
<keyword evidence="4" id="KW-1185">Reference proteome</keyword>
<dbReference type="InterPro" id="IPR053060">
    <property type="entry name" value="Cytokinesis_Signaling_Reg"/>
</dbReference>
<proteinExistence type="predicted"/>
<feature type="compositionally biased region" description="Low complexity" evidence="1">
    <location>
        <begin position="761"/>
        <end position="813"/>
    </location>
</feature>
<dbReference type="Pfam" id="PF02752">
    <property type="entry name" value="Arrestin_C"/>
    <property type="match status" value="1"/>
</dbReference>
<feature type="compositionally biased region" description="Pro residues" evidence="1">
    <location>
        <begin position="391"/>
        <end position="401"/>
    </location>
</feature>
<feature type="compositionally biased region" description="Basic and acidic residues" evidence="1">
    <location>
        <begin position="623"/>
        <end position="641"/>
    </location>
</feature>
<feature type="compositionally biased region" description="Pro residues" evidence="1">
    <location>
        <begin position="1142"/>
        <end position="1154"/>
    </location>
</feature>
<protein>
    <recommendedName>
        <fullName evidence="2">Arrestin C-terminal-like domain-containing protein</fullName>
    </recommendedName>
</protein>
<evidence type="ECO:0000259" key="2">
    <source>
        <dbReference type="Pfam" id="PF02752"/>
    </source>
</evidence>
<feature type="compositionally biased region" description="Polar residues" evidence="1">
    <location>
        <begin position="1182"/>
        <end position="1195"/>
    </location>
</feature>
<feature type="domain" description="Arrestin C-terminal-like" evidence="2">
    <location>
        <begin position="177"/>
        <end position="314"/>
    </location>
</feature>
<feature type="region of interest" description="Disordered" evidence="1">
    <location>
        <begin position="589"/>
        <end position="830"/>
    </location>
</feature>
<feature type="compositionally biased region" description="Low complexity" evidence="1">
    <location>
        <begin position="730"/>
        <end position="753"/>
    </location>
</feature>
<evidence type="ECO:0000256" key="1">
    <source>
        <dbReference type="SAM" id="MobiDB-lite"/>
    </source>
</evidence>
<feature type="compositionally biased region" description="Polar residues" evidence="1">
    <location>
        <begin position="406"/>
        <end position="418"/>
    </location>
</feature>
<feature type="compositionally biased region" description="Low complexity" evidence="1">
    <location>
        <begin position="1229"/>
        <end position="1245"/>
    </location>
</feature>
<feature type="compositionally biased region" description="Polar residues" evidence="1">
    <location>
        <begin position="907"/>
        <end position="920"/>
    </location>
</feature>
<evidence type="ECO:0000313" key="4">
    <source>
        <dbReference type="Proteomes" id="UP000076738"/>
    </source>
</evidence>
<feature type="compositionally biased region" description="Basic and acidic residues" evidence="1">
    <location>
        <begin position="978"/>
        <end position="998"/>
    </location>
</feature>
<sequence length="1245" mass="132979">MSQIKIIVRQPPNRDFLEGFPGIPPNAPERPHAALRGTVELRVQGGTPVKAKWVQIELKKIETLLQGQGEPYVETIGHAPKIWTANGEYENLQVRDFPFYIQIPMNVPPSIALEKGSGIRYEMVASLCVKGKKGLLRKDKNNVTSTSVPIVMDKHELHTLWPVYHRPQTSTATNDGLNLIVTRDASCYGPGDSVTAHVELRSGRTSPCILRAWEMTLREHVIFRPDPSQVNNHSKQAPVANGQQYRHNVIAEQKKSLSRTIYEGVTVEDELACLIPMQHRTATTQGRLIEVQFTLSVKAVMESAGSVEVMMPVLMSHWSKEMSENALRKIGPVPHLGINFPPAQPAKQQQPQGYSQLPSNGQLNAPYNNAPPMESPPVRPQIPKNEMPPEEVGPPSPPYTPPETGVNFSSQQSANARQNGRPRESTITSRSRTLAVVNIGPTEEAPAAAQSTSTGPPAQPYKASWETAEEEKKRLKDQFSQTQGQSSGSAQPATNTPIPSTPVVKPTFSSAEDEKERLYKRAQAQARRTQELARKEQGLPPRSPGMGAISISRETSASASASDSSAMRPATANTITSVASSTAPITAMPITATPITPPATAGKAPSIRSESTTPGTPNWASAEAEKERLYRAAQRRARETQARVASASGSMTGRSRSGSNTSLTSMTTARQSTIQGARPASTFKLNNPDPPEVHASAPAQAVSPAPAPSVSPAPAPSISPAPAPAPVNTPPGSSAASAAQQMYAQAMAQRQSQPAPAPGRQSAAYAASPAQPAYGHASHASQTSSAGYSQTSGSQSGSSLPPSYAAGGSSVAPGGPPGPPGQNWSSAETEKAQLNLYYEAKRAVSNRAEGSMDDAMAGSSGSAYVPGHSASPSPPSTHNVSPSLSQRVMASPPPTTPYGSAAPMRMNSVQSVRQEQTPSPVYNRAYPQQSPTPPVPHGSPPADYFNQPMQRSHTPQYSAPAPPAFSPSARNSTAPLPMDEKERMKLFFEAQDAARRYQDTQGAGGSGSGRMSVSPPPPAPSASSHQTPPKHAGPPGYDDAPPAFDGGSSRPMSALEEKARLAREYQMQQQGSQGPLSRASSIQSVRSPGPSQMPQYAVPPMQSPQYSHNGLPPLSTQYVSPPMARSNSAFKFIPSPIEEEPPAGPPPPLMPRPPQEYIEQIIQEEDGEAPPPALAPEPQARSPPSRQGTWDSQPLSFRPVSPFSIPLPNAQSPPPPQNQHWQQPPPAQPQYVQQYPQQPQAPYYR</sequence>
<feature type="compositionally biased region" description="Pro residues" evidence="1">
    <location>
        <begin position="930"/>
        <end position="939"/>
    </location>
</feature>
<feature type="compositionally biased region" description="Basic and acidic residues" evidence="1">
    <location>
        <begin position="528"/>
        <end position="537"/>
    </location>
</feature>